<dbReference type="RefSeq" id="WP_346078887.1">
    <property type="nucleotide sequence ID" value="NZ_BAAATL010000011.1"/>
</dbReference>
<keyword evidence="2" id="KW-0732">Signal</keyword>
<evidence type="ECO:0000313" key="3">
    <source>
        <dbReference type="EMBL" id="GAA2482062.1"/>
    </source>
</evidence>
<evidence type="ECO:0000256" key="1">
    <source>
        <dbReference type="SAM" id="Phobius"/>
    </source>
</evidence>
<accession>A0ABP5YIY3</accession>
<evidence type="ECO:0008006" key="5">
    <source>
        <dbReference type="Google" id="ProtNLM"/>
    </source>
</evidence>
<keyword evidence="4" id="KW-1185">Reference proteome</keyword>
<sequence length="188" mass="17935">MGSLPLTVCSGLLVVAALGPAAQAAHAADGGTLAAAPAAPAPGAEVTLKVSGCTGSQAVAASRAFTADARLTGTQGALSGSARVGSTVGPGAYEVRVTCADRVVDGRITVAAMGKAAMGRAATDKAAMGKAARDKGASAAPVDATAHFATVATSGSGPDTAQAVTGLALASIAAVAVGLRARRGRRTR</sequence>
<keyword evidence="1" id="KW-0472">Membrane</keyword>
<keyword evidence="1" id="KW-1133">Transmembrane helix</keyword>
<reference evidence="4" key="1">
    <citation type="journal article" date="2019" name="Int. J. Syst. Evol. Microbiol.">
        <title>The Global Catalogue of Microorganisms (GCM) 10K type strain sequencing project: providing services to taxonomists for standard genome sequencing and annotation.</title>
        <authorList>
            <consortium name="The Broad Institute Genomics Platform"/>
            <consortium name="The Broad Institute Genome Sequencing Center for Infectious Disease"/>
            <person name="Wu L."/>
            <person name="Ma J."/>
        </authorList>
    </citation>
    <scope>NUCLEOTIDE SEQUENCE [LARGE SCALE GENOMIC DNA]</scope>
    <source>
        <strain evidence="4">JCM 6923</strain>
    </source>
</reference>
<feature type="chain" id="PRO_5046648904" description="Lipoprotein" evidence="2">
    <location>
        <begin position="28"/>
        <end position="188"/>
    </location>
</feature>
<evidence type="ECO:0000313" key="4">
    <source>
        <dbReference type="Proteomes" id="UP001501721"/>
    </source>
</evidence>
<organism evidence="3 4">
    <name type="scientific">Streptomyces graminearus</name>
    <dbReference type="NCBI Taxonomy" id="284030"/>
    <lineage>
        <taxon>Bacteria</taxon>
        <taxon>Bacillati</taxon>
        <taxon>Actinomycetota</taxon>
        <taxon>Actinomycetes</taxon>
        <taxon>Kitasatosporales</taxon>
        <taxon>Streptomycetaceae</taxon>
        <taxon>Streptomyces</taxon>
    </lineage>
</organism>
<evidence type="ECO:0000256" key="2">
    <source>
        <dbReference type="SAM" id="SignalP"/>
    </source>
</evidence>
<gene>
    <name evidence="3" type="ORF">GCM10010422_28700</name>
</gene>
<feature type="transmembrane region" description="Helical" evidence="1">
    <location>
        <begin position="163"/>
        <end position="181"/>
    </location>
</feature>
<proteinExistence type="predicted"/>
<feature type="signal peptide" evidence="2">
    <location>
        <begin position="1"/>
        <end position="27"/>
    </location>
</feature>
<dbReference type="EMBL" id="BAAATL010000011">
    <property type="protein sequence ID" value="GAA2482062.1"/>
    <property type="molecule type" value="Genomic_DNA"/>
</dbReference>
<dbReference type="Proteomes" id="UP001501721">
    <property type="component" value="Unassembled WGS sequence"/>
</dbReference>
<name>A0ABP5YIY3_9ACTN</name>
<keyword evidence="1" id="KW-0812">Transmembrane</keyword>
<protein>
    <recommendedName>
        <fullName evidence="5">Lipoprotein</fullName>
    </recommendedName>
</protein>
<comment type="caution">
    <text evidence="3">The sequence shown here is derived from an EMBL/GenBank/DDBJ whole genome shotgun (WGS) entry which is preliminary data.</text>
</comment>